<dbReference type="AlphaFoldDB" id="A0A1W1X9S9"/>
<feature type="transmembrane region" description="Helical" evidence="1">
    <location>
        <begin position="61"/>
        <end position="79"/>
    </location>
</feature>
<keyword evidence="1" id="KW-0472">Membrane</keyword>
<dbReference type="OrthoDB" id="9182243at2"/>
<gene>
    <name evidence="2" type="ORF">SAMN02745857_00956</name>
</gene>
<proteinExistence type="predicted"/>
<keyword evidence="1" id="KW-1133">Transmembrane helix</keyword>
<evidence type="ECO:0008006" key="4">
    <source>
        <dbReference type="Google" id="ProtNLM"/>
    </source>
</evidence>
<evidence type="ECO:0000256" key="1">
    <source>
        <dbReference type="SAM" id="Phobius"/>
    </source>
</evidence>
<protein>
    <recommendedName>
        <fullName evidence="4">SMODS and SLOG-associating 2TM effector domain-containing protein</fullName>
    </recommendedName>
</protein>
<dbReference type="Proteomes" id="UP000192761">
    <property type="component" value="Unassembled WGS sequence"/>
</dbReference>
<accession>A0A1W1X9S9</accession>
<keyword evidence="3" id="KW-1185">Reference proteome</keyword>
<name>A0A1W1X9S9_9NEIS</name>
<feature type="transmembrane region" description="Helical" evidence="1">
    <location>
        <begin position="36"/>
        <end position="55"/>
    </location>
</feature>
<evidence type="ECO:0000313" key="2">
    <source>
        <dbReference type="EMBL" id="SMC20428.1"/>
    </source>
</evidence>
<evidence type="ECO:0000313" key="3">
    <source>
        <dbReference type="Proteomes" id="UP000192761"/>
    </source>
</evidence>
<keyword evidence="1" id="KW-0812">Transmembrane</keyword>
<organism evidence="2 3">
    <name type="scientific">Andreprevotia lacus DSM 23236</name>
    <dbReference type="NCBI Taxonomy" id="1121001"/>
    <lineage>
        <taxon>Bacteria</taxon>
        <taxon>Pseudomonadati</taxon>
        <taxon>Pseudomonadota</taxon>
        <taxon>Betaproteobacteria</taxon>
        <taxon>Neisseriales</taxon>
        <taxon>Chitinibacteraceae</taxon>
        <taxon>Andreprevotia</taxon>
    </lineage>
</organism>
<dbReference type="RefSeq" id="WP_084089435.1">
    <property type="nucleotide sequence ID" value="NZ_FWXD01000004.1"/>
</dbReference>
<reference evidence="2 3" key="1">
    <citation type="submission" date="2017-04" db="EMBL/GenBank/DDBJ databases">
        <authorList>
            <person name="Afonso C.L."/>
            <person name="Miller P.J."/>
            <person name="Scott M.A."/>
            <person name="Spackman E."/>
            <person name="Goraichik I."/>
            <person name="Dimitrov K.M."/>
            <person name="Suarez D.L."/>
            <person name="Swayne D.E."/>
        </authorList>
    </citation>
    <scope>NUCLEOTIDE SEQUENCE [LARGE SCALE GENOMIC DNA]</scope>
    <source>
        <strain evidence="2 3">DSM 23236</strain>
    </source>
</reference>
<dbReference type="EMBL" id="FWXD01000004">
    <property type="protein sequence ID" value="SMC20428.1"/>
    <property type="molecule type" value="Genomic_DNA"/>
</dbReference>
<sequence length="169" mass="19826">MSGNYQEKFWRELDQLRIHATYIEGYYEKTAQTDRIISMLLAVTSSGGIAGWAVWSEYQYVWAFLVAASQVVNAVKGYLPYSKRLKALSTLSAELESLFLSMENHWFNVSEARLNNEEIHKLHMKIKEQRRLIIQKNIGSIDLPHKKNLMDEATKSARQYFENFYMFEE</sequence>